<dbReference type="OrthoDB" id="3204158at2"/>
<dbReference type="Proteomes" id="UP001515100">
    <property type="component" value="Unassembled WGS sequence"/>
</dbReference>
<dbReference type="RefSeq" id="WP_129181029.1">
    <property type="nucleotide sequence ID" value="NZ_JAGIOG010000001.1"/>
</dbReference>
<gene>
    <name evidence="2" type="ORF">ESP62_004815</name>
</gene>
<proteinExistence type="predicted"/>
<feature type="transmembrane region" description="Helical" evidence="1">
    <location>
        <begin position="395"/>
        <end position="417"/>
    </location>
</feature>
<organism evidence="2 3">
    <name type="scientific">Aeromicrobium fastidiosum</name>
    <dbReference type="NCBI Taxonomy" id="52699"/>
    <lineage>
        <taxon>Bacteria</taxon>
        <taxon>Bacillati</taxon>
        <taxon>Actinomycetota</taxon>
        <taxon>Actinomycetes</taxon>
        <taxon>Propionibacteriales</taxon>
        <taxon>Nocardioidaceae</taxon>
        <taxon>Aeromicrobium</taxon>
    </lineage>
</organism>
<reference evidence="2" key="1">
    <citation type="submission" date="2019-09" db="EMBL/GenBank/DDBJ databases">
        <authorList>
            <person name="Li J."/>
        </authorList>
    </citation>
    <scope>NUCLEOTIDE SEQUENCE [LARGE SCALE GENOMIC DNA]</scope>
    <source>
        <strain evidence="2">NRBC 14897</strain>
    </source>
</reference>
<dbReference type="AlphaFoldDB" id="A0A641ATE0"/>
<evidence type="ECO:0000313" key="2">
    <source>
        <dbReference type="EMBL" id="KAA1380503.1"/>
    </source>
</evidence>
<keyword evidence="1" id="KW-1133">Transmembrane helix</keyword>
<keyword evidence="1" id="KW-0812">Transmembrane</keyword>
<keyword evidence="1" id="KW-0472">Membrane</keyword>
<feature type="transmembrane region" description="Helical" evidence="1">
    <location>
        <begin position="194"/>
        <end position="212"/>
    </location>
</feature>
<dbReference type="EMBL" id="SDPP02000001">
    <property type="protein sequence ID" value="KAA1380503.1"/>
    <property type="molecule type" value="Genomic_DNA"/>
</dbReference>
<evidence type="ECO:0000256" key="1">
    <source>
        <dbReference type="SAM" id="Phobius"/>
    </source>
</evidence>
<name>A0A641ATE0_9ACTN</name>
<comment type="caution">
    <text evidence="2">The sequence shown here is derived from an EMBL/GenBank/DDBJ whole genome shotgun (WGS) entry which is preliminary data.</text>
</comment>
<sequence length="427" mass="45702">MTRTALHPGVRSGLRHLEARHWRISSRGDGAVVVTGVDGTEDVVAQPGEVARAVLVPAADVSRRAANRFAPRPFSRTSDVMALLGDERVLVAVLVHAVHQGRLFGGGADSRLHRATSGIADFALTLGVTLEPATEADVALVNASRGVITEGPLSDRIVRQRRLHALLTVWVIVGLTVLAANAEEHRGDPLWMSVLTLFAAVPAIWLSVTSFLGSRRFVAQPRVPRSSTRTDVPNVADASLPTWIVEAQLQIGADDVVLKEYAFEFWVPGPAHGGVVTCVIGWDAVLFLDRHGVELLAVPAAMWVGTDDTALRQACTEVGINVEHRPDATLPPSVAAEYDPAIHRSGQAMLYSLPLGDWGSPMLVTGIVTGIVGAVLIFAGLGLPFRYGFESTDVLTTAVGVVVLVLSLATTIGLRWWERRLRAVGTR</sequence>
<evidence type="ECO:0000313" key="3">
    <source>
        <dbReference type="Proteomes" id="UP001515100"/>
    </source>
</evidence>
<protein>
    <submittedName>
        <fullName evidence="2">Uncharacterized protein</fullName>
    </submittedName>
</protein>
<feature type="transmembrane region" description="Helical" evidence="1">
    <location>
        <begin position="362"/>
        <end position="383"/>
    </location>
</feature>
<keyword evidence="3" id="KW-1185">Reference proteome</keyword>
<accession>A0A641ATE0</accession>
<feature type="transmembrane region" description="Helical" evidence="1">
    <location>
        <begin position="163"/>
        <end position="182"/>
    </location>
</feature>